<evidence type="ECO:0000313" key="7">
    <source>
        <dbReference type="EMBL" id="KAG8071163.1"/>
    </source>
</evidence>
<keyword evidence="5 6" id="KW-0472">Membrane</keyword>
<dbReference type="NCBIfam" id="TIGR00803">
    <property type="entry name" value="nst"/>
    <property type="match status" value="1"/>
</dbReference>
<dbReference type="InterPro" id="IPR007271">
    <property type="entry name" value="Nuc_sug_transpt"/>
</dbReference>
<feature type="transmembrane region" description="Helical" evidence="6">
    <location>
        <begin position="114"/>
        <end position="135"/>
    </location>
</feature>
<evidence type="ECO:0008006" key="9">
    <source>
        <dbReference type="Google" id="ProtNLM"/>
    </source>
</evidence>
<dbReference type="PANTHER" id="PTHR10231">
    <property type="entry name" value="NUCLEOTIDE-SUGAR TRANSMEMBRANE TRANSPORTER"/>
    <property type="match status" value="1"/>
</dbReference>
<feature type="transmembrane region" description="Helical" evidence="6">
    <location>
        <begin position="209"/>
        <end position="228"/>
    </location>
</feature>
<dbReference type="OrthoDB" id="408493at2759"/>
<organism evidence="7 8">
    <name type="scientific">Zizania palustris</name>
    <name type="common">Northern wild rice</name>
    <dbReference type="NCBI Taxonomy" id="103762"/>
    <lineage>
        <taxon>Eukaryota</taxon>
        <taxon>Viridiplantae</taxon>
        <taxon>Streptophyta</taxon>
        <taxon>Embryophyta</taxon>
        <taxon>Tracheophyta</taxon>
        <taxon>Spermatophyta</taxon>
        <taxon>Magnoliopsida</taxon>
        <taxon>Liliopsida</taxon>
        <taxon>Poales</taxon>
        <taxon>Poaceae</taxon>
        <taxon>BOP clade</taxon>
        <taxon>Oryzoideae</taxon>
        <taxon>Oryzeae</taxon>
        <taxon>Zizaniinae</taxon>
        <taxon>Zizania</taxon>
    </lineage>
</organism>
<comment type="caution">
    <text evidence="7">The sequence shown here is derived from an EMBL/GenBank/DDBJ whole genome shotgun (WGS) entry which is preliminary data.</text>
</comment>
<sequence length="338" mass="36587">MGSSSTPPAMAAGSALGRRKVALYLALLTLQYGAQPLISKRCVRQDVIVTSLVLAIEVAKVICAVILLVSEGNLKKLFSDWSITRSLTASGLPAAIYALQNSLLQISYKNLDSLTFSILNQTKLLFTSFFTYLILGQKQSPKQILALTLLIVAAVLLSIGESSSKGSGHGNKDYILLYGIIPVTVASVLSGLASSLCQWASQVKKHTSYMMTIEMSFIGSMCLLASTYQSPDGEAIRKHGFFHEWTLWTAVPVLMNAVGGILVGLVTTYAGGVRKGFVIVSALLVTALLHFIFDGKLPSLYCLIALPLVMTSIFIYQKVIFLDPNTSDRVQSNDHTLW</sequence>
<dbReference type="EMBL" id="JAAALK010000283">
    <property type="protein sequence ID" value="KAG8071163.1"/>
    <property type="molecule type" value="Genomic_DNA"/>
</dbReference>
<protein>
    <recommendedName>
        <fullName evidence="9">CMP-sialic acid transporter 5</fullName>
    </recommendedName>
</protein>
<evidence type="ECO:0000313" key="8">
    <source>
        <dbReference type="Proteomes" id="UP000729402"/>
    </source>
</evidence>
<dbReference type="GO" id="GO:0000139">
    <property type="term" value="C:Golgi membrane"/>
    <property type="evidence" value="ECO:0007669"/>
    <property type="project" value="UniProtKB-SubCell"/>
</dbReference>
<feature type="transmembrane region" description="Helical" evidence="6">
    <location>
        <begin position="144"/>
        <end position="163"/>
    </location>
</feature>
<keyword evidence="8" id="KW-1185">Reference proteome</keyword>
<feature type="transmembrane region" description="Helical" evidence="6">
    <location>
        <begin position="175"/>
        <end position="197"/>
    </location>
</feature>
<keyword evidence="2" id="KW-0813">Transport</keyword>
<reference evidence="7" key="2">
    <citation type="submission" date="2021-02" db="EMBL/GenBank/DDBJ databases">
        <authorList>
            <person name="Kimball J.A."/>
            <person name="Haas M.W."/>
            <person name="Macchietto M."/>
            <person name="Kono T."/>
            <person name="Duquette J."/>
            <person name="Shao M."/>
        </authorList>
    </citation>
    <scope>NUCLEOTIDE SEQUENCE</scope>
    <source>
        <tissue evidence="7">Fresh leaf tissue</tissue>
    </source>
</reference>
<comment type="subcellular location">
    <subcellularLocation>
        <location evidence="1">Endomembrane system</location>
        <topology evidence="1">Multi-pass membrane protein</topology>
    </subcellularLocation>
</comment>
<feature type="transmembrane region" description="Helical" evidence="6">
    <location>
        <begin position="49"/>
        <end position="69"/>
    </location>
</feature>
<dbReference type="GO" id="GO:0015165">
    <property type="term" value="F:pyrimidine nucleotide-sugar transmembrane transporter activity"/>
    <property type="evidence" value="ECO:0007669"/>
    <property type="project" value="InterPro"/>
</dbReference>
<evidence type="ECO:0000256" key="4">
    <source>
        <dbReference type="ARBA" id="ARBA00022989"/>
    </source>
</evidence>
<gene>
    <name evidence="7" type="ORF">GUJ93_ZPchr0006g44272</name>
</gene>
<evidence type="ECO:0000256" key="1">
    <source>
        <dbReference type="ARBA" id="ARBA00004127"/>
    </source>
</evidence>
<feature type="transmembrane region" description="Helical" evidence="6">
    <location>
        <begin position="248"/>
        <end position="269"/>
    </location>
</feature>
<evidence type="ECO:0000256" key="2">
    <source>
        <dbReference type="ARBA" id="ARBA00022448"/>
    </source>
</evidence>
<dbReference type="Pfam" id="PF04142">
    <property type="entry name" value="Nuc_sug_transp"/>
    <property type="match status" value="1"/>
</dbReference>
<name>A0A8J5W1Q8_ZIZPA</name>
<feature type="transmembrane region" description="Helical" evidence="6">
    <location>
        <begin position="276"/>
        <end position="292"/>
    </location>
</feature>
<dbReference type="AlphaFoldDB" id="A0A8J5W1Q8"/>
<keyword evidence="3 6" id="KW-0812">Transmembrane</keyword>
<feature type="transmembrane region" description="Helical" evidence="6">
    <location>
        <begin position="298"/>
        <end position="316"/>
    </location>
</feature>
<evidence type="ECO:0000256" key="5">
    <source>
        <dbReference type="ARBA" id="ARBA00023136"/>
    </source>
</evidence>
<dbReference type="Proteomes" id="UP000729402">
    <property type="component" value="Unassembled WGS sequence"/>
</dbReference>
<proteinExistence type="predicted"/>
<evidence type="ECO:0000256" key="6">
    <source>
        <dbReference type="SAM" id="Phobius"/>
    </source>
</evidence>
<keyword evidence="4 6" id="KW-1133">Transmembrane helix</keyword>
<evidence type="ECO:0000256" key="3">
    <source>
        <dbReference type="ARBA" id="ARBA00022692"/>
    </source>
</evidence>
<reference evidence="7" key="1">
    <citation type="journal article" date="2021" name="bioRxiv">
        <title>Whole Genome Assembly and Annotation of Northern Wild Rice, Zizania palustris L., Supports a Whole Genome Duplication in the Zizania Genus.</title>
        <authorList>
            <person name="Haas M."/>
            <person name="Kono T."/>
            <person name="Macchietto M."/>
            <person name="Millas R."/>
            <person name="McGilp L."/>
            <person name="Shao M."/>
            <person name="Duquette J."/>
            <person name="Hirsch C.N."/>
            <person name="Kimball J."/>
        </authorList>
    </citation>
    <scope>NUCLEOTIDE SEQUENCE</scope>
    <source>
        <tissue evidence="7">Fresh leaf tissue</tissue>
    </source>
</reference>
<accession>A0A8J5W1Q8</accession>